<name>A0A8H7Y711_PSICU</name>
<feature type="compositionally biased region" description="Pro residues" evidence="2">
    <location>
        <begin position="548"/>
        <end position="563"/>
    </location>
</feature>
<organism evidence="4">
    <name type="scientific">Psilocybe cubensis</name>
    <name type="common">Psychedelic mushroom</name>
    <name type="synonym">Stropharia cubensis</name>
    <dbReference type="NCBI Taxonomy" id="181762"/>
    <lineage>
        <taxon>Eukaryota</taxon>
        <taxon>Fungi</taxon>
        <taxon>Dikarya</taxon>
        <taxon>Basidiomycota</taxon>
        <taxon>Agaricomycotina</taxon>
        <taxon>Agaricomycetes</taxon>
        <taxon>Agaricomycetidae</taxon>
        <taxon>Agaricales</taxon>
        <taxon>Agaricineae</taxon>
        <taxon>Strophariaceae</taxon>
        <taxon>Psilocybe</taxon>
    </lineage>
</organism>
<dbReference type="InterPro" id="IPR019261">
    <property type="entry name" value="PARG_cat_microbial"/>
</dbReference>
<feature type="compositionally biased region" description="Acidic residues" evidence="2">
    <location>
        <begin position="667"/>
        <end position="680"/>
    </location>
</feature>
<dbReference type="AlphaFoldDB" id="A0A8H7Y711"/>
<feature type="compositionally biased region" description="Acidic residues" evidence="2">
    <location>
        <begin position="522"/>
        <end position="533"/>
    </location>
</feature>
<evidence type="ECO:0000256" key="2">
    <source>
        <dbReference type="SAM" id="MobiDB-lite"/>
    </source>
</evidence>
<dbReference type="Gene3D" id="3.40.220.10">
    <property type="entry name" value="Leucine Aminopeptidase, subunit E, domain 1"/>
    <property type="match status" value="2"/>
</dbReference>
<feature type="compositionally biased region" description="Low complexity" evidence="2">
    <location>
        <begin position="498"/>
        <end position="521"/>
    </location>
</feature>
<evidence type="ECO:0000259" key="3">
    <source>
        <dbReference type="Pfam" id="PF10021"/>
    </source>
</evidence>
<feature type="coiled-coil region" evidence="1">
    <location>
        <begin position="405"/>
        <end position="446"/>
    </location>
</feature>
<feature type="domain" description="Microbial-type PARG catalytic" evidence="3">
    <location>
        <begin position="238"/>
        <end position="384"/>
    </location>
</feature>
<dbReference type="InterPro" id="IPR012664">
    <property type="entry name" value="CHP02452"/>
</dbReference>
<proteinExistence type="predicted"/>
<protein>
    <recommendedName>
        <fullName evidence="3">Microbial-type PARG catalytic domain-containing protein</fullName>
    </recommendedName>
</protein>
<evidence type="ECO:0000256" key="1">
    <source>
        <dbReference type="SAM" id="Coils"/>
    </source>
</evidence>
<dbReference type="PANTHER" id="PTHR35596:SF1">
    <property type="entry name" value="MICROBIAL-TYPE PARG CATALYTIC DOMAIN-CONTAINING PROTEIN"/>
    <property type="match status" value="1"/>
</dbReference>
<dbReference type="OrthoDB" id="9985428at2759"/>
<feature type="region of interest" description="Disordered" evidence="2">
    <location>
        <begin position="475"/>
        <end position="566"/>
    </location>
</feature>
<feature type="region of interest" description="Disordered" evidence="2">
    <location>
        <begin position="1"/>
        <end position="124"/>
    </location>
</feature>
<dbReference type="PANTHER" id="PTHR35596">
    <property type="entry name" value="DUF2263 DOMAIN-CONTAINING PROTEIN"/>
    <property type="match status" value="1"/>
</dbReference>
<sequence>MDTEMNASSESQSPNHTQPTPTPDDISGLKPRYPVPDPEPIPTPVPSPHPHNPTTQAAFVPDDSAQAHPLHQDEQQAPREPTVDPQQSAADVDPAGQEPEPEPTHDDPHRPHTGRYQPSHPAYRLSRFQLRKIASTTLRRIELGYYIPPSSPTRDTVGTNGNGEAEAGGSDAVKGNGKGKGKENSQVDDTPEEDRKPIRRRYDLAVKVDWTNAHTTYWAPDAPELGGPWDVEEWSGADLDLDEEMDAFVQPESYSQLLSTFDGNNEESQMDMDDGVKRKTRILVKEYSTLVGARKLHNYLREHPPASGNTTIGVLNFASAKRPGGGFIQGAQAQEESIARASTLYPSLISEPAKPFYAHYTENPSDAFYTHAMVYSPRVVIFRNDRGAWMRPVEVDVLTCAAVNAGEVRRLEKEARVEMERAQQDRIEWEEQMGKLRDRVRKAEAARELRRREEEEAGENGTEIRVRIVSRKLRPSGHVMDRPTTPEGDIETTSASEPTFSSRPSSPAATAFSSPRTTELELQPETELESEPEPESKPELIDLTATSPTPPPAPAPEPEPEPTPLRTAQETERLIASTMYTRIARILALFKHANAQHLVLGSFGTGVFQNHIPVVAHAFWDLLCRDGAPFAGAFESVVFAILGSGTVRVFREVFGVAAGSGEGGGGGDDEVDSDGLEEGDVGTADIGVDNQCERQDGADGSTTVQGADAPSASEESSLPEKLVDMVNVNGA</sequence>
<feature type="compositionally biased region" description="Pro residues" evidence="2">
    <location>
        <begin position="33"/>
        <end position="51"/>
    </location>
</feature>
<feature type="region of interest" description="Disordered" evidence="2">
    <location>
        <begin position="661"/>
        <end position="731"/>
    </location>
</feature>
<comment type="caution">
    <text evidence="4">The sequence shown here is derived from an EMBL/GenBank/DDBJ whole genome shotgun (WGS) entry which is preliminary data.</text>
</comment>
<dbReference type="InterPro" id="IPR043472">
    <property type="entry name" value="Macro_dom-like"/>
</dbReference>
<keyword evidence="1" id="KW-0175">Coiled coil</keyword>
<feature type="compositionally biased region" description="Polar residues" evidence="2">
    <location>
        <begin position="1"/>
        <end position="19"/>
    </location>
</feature>
<accession>A0A8H7Y711</accession>
<dbReference type="NCBIfam" id="TIGR02452">
    <property type="entry name" value="TIGR02452 family protein"/>
    <property type="match status" value="1"/>
</dbReference>
<feature type="region of interest" description="Disordered" evidence="2">
    <location>
        <begin position="146"/>
        <end position="198"/>
    </location>
</feature>
<gene>
    <name evidence="4" type="ORF">JR316_001833</name>
</gene>
<dbReference type="EMBL" id="JAFIQS010000002">
    <property type="protein sequence ID" value="KAG5172335.1"/>
    <property type="molecule type" value="Genomic_DNA"/>
</dbReference>
<dbReference type="Pfam" id="PF10021">
    <property type="entry name" value="PARG_cat_microb"/>
    <property type="match status" value="1"/>
</dbReference>
<evidence type="ECO:0000313" key="4">
    <source>
        <dbReference type="EMBL" id="KAG5172335.1"/>
    </source>
</evidence>
<reference evidence="4" key="1">
    <citation type="submission" date="2021-02" db="EMBL/GenBank/DDBJ databases">
        <title>Psilocybe cubensis genome.</title>
        <authorList>
            <person name="Mckernan K.J."/>
            <person name="Crawford S."/>
            <person name="Trippe A."/>
            <person name="Kane L.T."/>
            <person name="Mclaughlin S."/>
        </authorList>
    </citation>
    <scope>NUCLEOTIDE SEQUENCE [LARGE SCALE GENOMIC DNA]</scope>
    <source>
        <strain evidence="4">MGC-MH-2018</strain>
    </source>
</reference>
<feature type="compositionally biased region" description="Low complexity" evidence="2">
    <location>
        <begin position="709"/>
        <end position="720"/>
    </location>
</feature>